<dbReference type="EMBL" id="MCGO01000051">
    <property type="protein sequence ID" value="ORY37299.1"/>
    <property type="molecule type" value="Genomic_DNA"/>
</dbReference>
<protein>
    <submittedName>
        <fullName evidence="1">Uncharacterized protein</fullName>
    </submittedName>
</protein>
<dbReference type="Proteomes" id="UP000193642">
    <property type="component" value="Unassembled WGS sequence"/>
</dbReference>
<dbReference type="AlphaFoldDB" id="A0A1Y2BRC0"/>
<reference evidence="1 2" key="1">
    <citation type="submission" date="2016-07" db="EMBL/GenBank/DDBJ databases">
        <title>Pervasive Adenine N6-methylation of Active Genes in Fungi.</title>
        <authorList>
            <consortium name="DOE Joint Genome Institute"/>
            <person name="Mondo S.J."/>
            <person name="Dannebaum R.O."/>
            <person name="Kuo R.C."/>
            <person name="Labutti K."/>
            <person name="Haridas S."/>
            <person name="Kuo A."/>
            <person name="Salamov A."/>
            <person name="Ahrendt S.R."/>
            <person name="Lipzen A."/>
            <person name="Sullivan W."/>
            <person name="Andreopoulos W.B."/>
            <person name="Clum A."/>
            <person name="Lindquist E."/>
            <person name="Daum C."/>
            <person name="Ramamoorthy G.K."/>
            <person name="Gryganskyi A."/>
            <person name="Culley D."/>
            <person name="Magnuson J.K."/>
            <person name="James T.Y."/>
            <person name="O'Malley M.A."/>
            <person name="Stajich J.E."/>
            <person name="Spatafora J.W."/>
            <person name="Visel A."/>
            <person name="Grigoriev I.V."/>
        </authorList>
    </citation>
    <scope>NUCLEOTIDE SEQUENCE [LARGE SCALE GENOMIC DNA]</scope>
    <source>
        <strain evidence="1 2">JEL800</strain>
    </source>
</reference>
<comment type="caution">
    <text evidence="1">The sequence shown here is derived from an EMBL/GenBank/DDBJ whole genome shotgun (WGS) entry which is preliminary data.</text>
</comment>
<keyword evidence="2" id="KW-1185">Reference proteome</keyword>
<name>A0A1Y2BRC0_9FUNG</name>
<evidence type="ECO:0000313" key="1">
    <source>
        <dbReference type="EMBL" id="ORY37299.1"/>
    </source>
</evidence>
<sequence length="94" mass="10909">MLNSPNISSRLFVRLLQTTLLRKSQRWESLLRHRLDSVLSLMEKGLLLLSSHIQPANLKTTIISLTSTMLSMWLKSIRLHPSIRYIKLSKKRIG</sequence>
<organism evidence="1 2">
    <name type="scientific">Rhizoclosmatium globosum</name>
    <dbReference type="NCBI Taxonomy" id="329046"/>
    <lineage>
        <taxon>Eukaryota</taxon>
        <taxon>Fungi</taxon>
        <taxon>Fungi incertae sedis</taxon>
        <taxon>Chytridiomycota</taxon>
        <taxon>Chytridiomycota incertae sedis</taxon>
        <taxon>Chytridiomycetes</taxon>
        <taxon>Chytridiales</taxon>
        <taxon>Chytriomycetaceae</taxon>
        <taxon>Rhizoclosmatium</taxon>
    </lineage>
</organism>
<evidence type="ECO:0000313" key="2">
    <source>
        <dbReference type="Proteomes" id="UP000193642"/>
    </source>
</evidence>
<gene>
    <name evidence="1" type="ORF">BCR33DRAFT_467663</name>
</gene>
<proteinExistence type="predicted"/>
<accession>A0A1Y2BRC0</accession>